<feature type="domain" description="Fibronectin type-III" evidence="11">
    <location>
        <begin position="696"/>
        <end position="784"/>
    </location>
</feature>
<keyword evidence="6" id="KW-0130">Cell adhesion</keyword>
<dbReference type="EMBL" id="KZ506019">
    <property type="protein sequence ID" value="PKU42208.1"/>
    <property type="molecule type" value="Genomic_DNA"/>
</dbReference>
<proteinExistence type="predicted"/>
<dbReference type="InterPro" id="IPR002035">
    <property type="entry name" value="VWF_A"/>
</dbReference>
<dbReference type="FunFam" id="2.60.40.10:FF:000307">
    <property type="entry name" value="collagen alpha-1(VII) chain isoform X1"/>
    <property type="match status" value="3"/>
</dbReference>
<dbReference type="Gene3D" id="2.60.40.10">
    <property type="entry name" value="Immunoglobulins"/>
    <property type="match status" value="7"/>
</dbReference>
<feature type="region of interest" description="Disordered" evidence="8">
    <location>
        <begin position="969"/>
        <end position="1224"/>
    </location>
</feature>
<dbReference type="FunFam" id="3.40.50.410:FF:000004">
    <property type="entry name" value="collagen alpha-6(VI) chain"/>
    <property type="match status" value="1"/>
</dbReference>
<dbReference type="Pfam" id="PF00041">
    <property type="entry name" value="fn3"/>
    <property type="match status" value="5"/>
</dbReference>
<feature type="chain" id="PRO_5014172357" evidence="9">
    <location>
        <begin position="23"/>
        <end position="1311"/>
    </location>
</feature>
<evidence type="ECO:0000256" key="2">
    <source>
        <dbReference type="ARBA" id="ARBA00022525"/>
    </source>
</evidence>
<dbReference type="PRINTS" id="PR00453">
    <property type="entry name" value="VWFADOMAIN"/>
</dbReference>
<sequence>MSGRLLLLAVLPMLLAPPTATAQKRSQVCEDVLEADIAFLVDGSSSIGRNNFRAVRTFMDDLVGPFVQVVGEKAVRFAVAQYSDEPRVEFSFSQYTDGMSIRRAIQQLSYKGGNTRTGAGFRYVADNFFGPTQLRPGICILITDGKSQDDAEGAAEKLKNQGIKIFAVGIKNADHKELIRVASMPTDAFFFYVGDFKLLGTLVPLMTRRVCTSVGGTLRRLGAAQEEEKTLGASAQSATLSNLRPDTEYVVMLRPRYAQQPGVPATLTARTRRPAGVQHLVAHNVSAQSMLLAWQPVSGATGYRLSWATLTGISVLALAGQDRHRVDLDAGRTSHALGGLQPNTDYVVTVAPLFGQLEGPTATVRQRTDGTERTRRVPGSQTGLELGDLREGIAYLVRVSALVGGREGSPATLTVRLKYPAVGSISELRVMEAGPSQLRVTWRGLPGAGGYLLTWRGSDGVEQSRFLPADPTTFTIEGLRASIVYTVSVSAIVDGREGSPVTATGRIAPEQVGTVSQLEVQASRSNVARVTWVGVPGATAYRVVWSRRDGGSENSRRVPGHTSSFDIPDLEGGVSYTVKVTALIGNREGNPVSIIVTTPEAAPLPPVSSFQVTEASEHRLRLAWVPAAGSAGYRLVWRLAEGGPQRSQQLPATASSYDLGGLEPGRRYHISITSLASGRESEPATVTAITAAAPARVTSLRVTDVRRDSVTLTWTPVPGVSGYVLSWSPPAAGGETRRTLPGAASSQQVSGLRLGQRYTFTLRPLLGSTPGAETSVSERTVCRDARGDIIFLVHGTRDSSSGADAVRTLLSNIVSAMGRLGPEGTQVALATYSYRSLPWLLLNRSSDLPTVLEQIRTIRYEEPSGNAIGAAITFARTYLLSPGAGRRPGVPAVLVVLADGPSGDDAIAAARDIKAGGVQVLAVSLEGADREQLRRVVTSEDPRYIYQDGGALAELEGELTDDLCTIISIRPEPEPKPKPCTVQCPRGEKGDRGEAGPQGRMGPPGPPGEPGRHGLPGPPGPPGQQGLPGESAERPGKKGDRGFPGADGTPGSPGRPGNPGSPGQPGIQGIPGPRGDPGTRGPMGLSGPKGEKGEPGEPRVIVDGGQGLPGRKGEPGTPGNPGPPGSPGPRGPFGDPGPPGPLGPMGPPGPPGEFVKGLPGDPGPRGPAGTPGLKGEKGDGKEGFPGPPGRPGDPGDRVSFPREGPSGATGGAGQKGLMPSPMGSAAPDSIFLLCQGDRGAPGELGDTGEKSPVVMDGIWGSGAGCSVTWREEGSLKLSSALFCRGTVVCQALRVRRVRQEPQGARGHRAER</sequence>
<evidence type="ECO:0000256" key="3">
    <source>
        <dbReference type="ARBA" id="ARBA00022530"/>
    </source>
</evidence>
<organism evidence="12 13">
    <name type="scientific">Limosa lapponica baueri</name>
    <dbReference type="NCBI Taxonomy" id="1758121"/>
    <lineage>
        <taxon>Eukaryota</taxon>
        <taxon>Metazoa</taxon>
        <taxon>Chordata</taxon>
        <taxon>Craniata</taxon>
        <taxon>Vertebrata</taxon>
        <taxon>Euteleostomi</taxon>
        <taxon>Archelosauria</taxon>
        <taxon>Archosauria</taxon>
        <taxon>Dinosauria</taxon>
        <taxon>Saurischia</taxon>
        <taxon>Theropoda</taxon>
        <taxon>Coelurosauria</taxon>
        <taxon>Aves</taxon>
        <taxon>Neognathae</taxon>
        <taxon>Neoaves</taxon>
        <taxon>Charadriiformes</taxon>
        <taxon>Scolopacidae</taxon>
        <taxon>Limosa</taxon>
    </lineage>
</organism>
<dbReference type="InterPro" id="IPR036465">
    <property type="entry name" value="vWFA_dom_sf"/>
</dbReference>
<dbReference type="Proteomes" id="UP000233556">
    <property type="component" value="Unassembled WGS sequence"/>
</dbReference>
<dbReference type="InterPro" id="IPR008160">
    <property type="entry name" value="Collagen"/>
</dbReference>
<feature type="domain" description="VWFA" evidence="10">
    <location>
        <begin position="788"/>
        <end position="963"/>
    </location>
</feature>
<dbReference type="Gene3D" id="3.40.50.410">
    <property type="entry name" value="von Willebrand factor, type A domain"/>
    <property type="match status" value="2"/>
</dbReference>
<evidence type="ECO:0000256" key="7">
    <source>
        <dbReference type="ARBA" id="ARBA00023180"/>
    </source>
</evidence>
<reference evidence="13" key="2">
    <citation type="submission" date="2017-12" db="EMBL/GenBank/DDBJ databases">
        <title>Genome sequence of the Bar-tailed Godwit (Limosa lapponica baueri).</title>
        <authorList>
            <person name="Lima N.C.B."/>
            <person name="Parody-Merino A.M."/>
            <person name="Battley P.F."/>
            <person name="Fidler A.E."/>
            <person name="Prosdocimi F."/>
        </authorList>
    </citation>
    <scope>NUCLEOTIDE SEQUENCE [LARGE SCALE GENOMIC DNA]</scope>
</reference>
<dbReference type="InterPro" id="IPR050525">
    <property type="entry name" value="ECM_Assembly_Org"/>
</dbReference>
<feature type="domain" description="Fibronectin type-III" evidence="11">
    <location>
        <begin position="514"/>
        <end position="602"/>
    </location>
</feature>
<dbReference type="InterPro" id="IPR003961">
    <property type="entry name" value="FN3_dom"/>
</dbReference>
<name>A0A2I0U850_LIMLA</name>
<feature type="signal peptide" evidence="9">
    <location>
        <begin position="1"/>
        <end position="22"/>
    </location>
</feature>
<feature type="domain" description="Fibronectin type-III" evidence="11">
    <location>
        <begin position="276"/>
        <end position="374"/>
    </location>
</feature>
<dbReference type="PROSITE" id="PS50853">
    <property type="entry name" value="FN3"/>
    <property type="match status" value="5"/>
</dbReference>
<dbReference type="CDD" id="cd01450">
    <property type="entry name" value="vWFA_subfamily_ECM"/>
    <property type="match status" value="1"/>
</dbReference>
<feature type="domain" description="VWFA" evidence="10">
    <location>
        <begin position="36"/>
        <end position="206"/>
    </location>
</feature>
<keyword evidence="12" id="KW-0176">Collagen</keyword>
<keyword evidence="7" id="KW-0325">Glycoprotein</keyword>
<feature type="compositionally biased region" description="Low complexity" evidence="8">
    <location>
        <begin position="1064"/>
        <end position="1073"/>
    </location>
</feature>
<dbReference type="PANTHER" id="PTHR24020:SF84">
    <property type="entry name" value="VWFA DOMAIN-CONTAINING PROTEIN"/>
    <property type="match status" value="1"/>
</dbReference>
<evidence type="ECO:0000259" key="11">
    <source>
        <dbReference type="PROSITE" id="PS50853"/>
    </source>
</evidence>
<dbReference type="InterPro" id="IPR013783">
    <property type="entry name" value="Ig-like_fold"/>
</dbReference>
<feature type="compositionally biased region" description="Pro residues" evidence="8">
    <location>
        <begin position="1118"/>
        <end position="1151"/>
    </location>
</feature>
<gene>
    <name evidence="12" type="ORF">llap_7480</name>
</gene>
<feature type="domain" description="Fibronectin type-III" evidence="11">
    <location>
        <begin position="606"/>
        <end position="695"/>
    </location>
</feature>
<dbReference type="SUPFAM" id="SSF49265">
    <property type="entry name" value="Fibronectin type III"/>
    <property type="match status" value="6"/>
</dbReference>
<protein>
    <submittedName>
        <fullName evidence="12">Collagen alpha-1 chain isoform x1</fullName>
    </submittedName>
</protein>
<keyword evidence="4 9" id="KW-0732">Signal</keyword>
<accession>A0A2I0U850</accession>
<dbReference type="Pfam" id="PF00092">
    <property type="entry name" value="VWA"/>
    <property type="match status" value="2"/>
</dbReference>
<evidence type="ECO:0000256" key="4">
    <source>
        <dbReference type="ARBA" id="ARBA00022729"/>
    </source>
</evidence>
<dbReference type="Pfam" id="PF01391">
    <property type="entry name" value="Collagen"/>
    <property type="match status" value="2"/>
</dbReference>
<evidence type="ECO:0000256" key="5">
    <source>
        <dbReference type="ARBA" id="ARBA00022737"/>
    </source>
</evidence>
<dbReference type="SMART" id="SM00327">
    <property type="entry name" value="VWA"/>
    <property type="match status" value="2"/>
</dbReference>
<evidence type="ECO:0000256" key="9">
    <source>
        <dbReference type="SAM" id="SignalP"/>
    </source>
</evidence>
<keyword evidence="5" id="KW-0677">Repeat</keyword>
<dbReference type="GO" id="GO:0005581">
    <property type="term" value="C:collagen trimer"/>
    <property type="evidence" value="ECO:0007669"/>
    <property type="project" value="UniProtKB-KW"/>
</dbReference>
<reference evidence="13" key="1">
    <citation type="submission" date="2017-11" db="EMBL/GenBank/DDBJ databases">
        <authorList>
            <person name="Lima N.C."/>
            <person name="Parody-Merino A.M."/>
            <person name="Battley P.F."/>
            <person name="Fidler A.E."/>
            <person name="Prosdocimi F."/>
        </authorList>
    </citation>
    <scope>NUCLEOTIDE SEQUENCE [LARGE SCALE GENOMIC DNA]</scope>
</reference>
<evidence type="ECO:0000256" key="6">
    <source>
        <dbReference type="ARBA" id="ARBA00022889"/>
    </source>
</evidence>
<keyword evidence="3" id="KW-0272">Extracellular matrix</keyword>
<dbReference type="SMART" id="SM00060">
    <property type="entry name" value="FN3"/>
    <property type="match status" value="5"/>
</dbReference>
<dbReference type="SUPFAM" id="SSF53300">
    <property type="entry name" value="vWA-like"/>
    <property type="match status" value="2"/>
</dbReference>
<dbReference type="CDD" id="cd00063">
    <property type="entry name" value="FN3"/>
    <property type="match status" value="5"/>
</dbReference>
<dbReference type="PROSITE" id="PS50234">
    <property type="entry name" value="VWFA"/>
    <property type="match status" value="2"/>
</dbReference>
<feature type="domain" description="Fibronectin type-III" evidence="11">
    <location>
        <begin position="424"/>
        <end position="511"/>
    </location>
</feature>
<evidence type="ECO:0000313" key="13">
    <source>
        <dbReference type="Proteomes" id="UP000233556"/>
    </source>
</evidence>
<feature type="compositionally biased region" description="Basic and acidic residues" evidence="8">
    <location>
        <begin position="1031"/>
        <end position="1041"/>
    </location>
</feature>
<evidence type="ECO:0000313" key="12">
    <source>
        <dbReference type="EMBL" id="PKU42208.1"/>
    </source>
</evidence>
<dbReference type="PANTHER" id="PTHR24020">
    <property type="entry name" value="COLLAGEN ALPHA"/>
    <property type="match status" value="1"/>
</dbReference>
<keyword evidence="13" id="KW-1185">Reference proteome</keyword>
<keyword evidence="2" id="KW-0964">Secreted</keyword>
<evidence type="ECO:0000256" key="8">
    <source>
        <dbReference type="SAM" id="MobiDB-lite"/>
    </source>
</evidence>
<dbReference type="GO" id="GO:0007155">
    <property type="term" value="P:cell adhesion"/>
    <property type="evidence" value="ECO:0007669"/>
    <property type="project" value="UniProtKB-KW"/>
</dbReference>
<evidence type="ECO:0000256" key="1">
    <source>
        <dbReference type="ARBA" id="ARBA00004498"/>
    </source>
</evidence>
<comment type="subcellular location">
    <subcellularLocation>
        <location evidence="1">Secreted</location>
        <location evidence="1">Extracellular space</location>
        <location evidence="1">Extracellular matrix</location>
    </subcellularLocation>
</comment>
<dbReference type="OrthoDB" id="196393at2759"/>
<dbReference type="InterPro" id="IPR036116">
    <property type="entry name" value="FN3_sf"/>
</dbReference>
<evidence type="ECO:0000259" key="10">
    <source>
        <dbReference type="PROSITE" id="PS50234"/>
    </source>
</evidence>